<organism evidence="1 2">
    <name type="scientific">Thioalkalivibrio denitrificans</name>
    <dbReference type="NCBI Taxonomy" id="108003"/>
    <lineage>
        <taxon>Bacteria</taxon>
        <taxon>Pseudomonadati</taxon>
        <taxon>Pseudomonadota</taxon>
        <taxon>Gammaproteobacteria</taxon>
        <taxon>Chromatiales</taxon>
        <taxon>Ectothiorhodospiraceae</taxon>
        <taxon>Thioalkalivibrio</taxon>
    </lineage>
</organism>
<dbReference type="Proteomes" id="UP000189462">
    <property type="component" value="Unassembled WGS sequence"/>
</dbReference>
<accession>A0A1V3NH82</accession>
<evidence type="ECO:0000313" key="1">
    <source>
        <dbReference type="EMBL" id="OOG24334.1"/>
    </source>
</evidence>
<dbReference type="OrthoDB" id="7594952at2"/>
<gene>
    <name evidence="1" type="ORF">B1C78_08955</name>
</gene>
<dbReference type="RefSeq" id="WP_139349864.1">
    <property type="nucleotide sequence ID" value="NZ_MVBK01000048.1"/>
</dbReference>
<dbReference type="EMBL" id="MVBK01000048">
    <property type="protein sequence ID" value="OOG24334.1"/>
    <property type="molecule type" value="Genomic_DNA"/>
</dbReference>
<name>A0A1V3NH82_9GAMM</name>
<proteinExistence type="predicted"/>
<comment type="caution">
    <text evidence="1">The sequence shown here is derived from an EMBL/GenBank/DDBJ whole genome shotgun (WGS) entry which is preliminary data.</text>
</comment>
<sequence>MRVSLSYGLLDETKIRNICYSLQMADLLRWLAIRTDLNGMLLSQVVKEYICIHGHAADYLSDATCRELGLVAEGKPKPFKKRSSLLVAGQHIQPETKREIDWIWDIRRREHPDRLDELETNQYGREDAIRARKGFEVFTEQAGHAIIASQFDSLDK</sequence>
<evidence type="ECO:0000313" key="2">
    <source>
        <dbReference type="Proteomes" id="UP000189462"/>
    </source>
</evidence>
<reference evidence="1 2" key="1">
    <citation type="submission" date="2017-02" db="EMBL/GenBank/DDBJ databases">
        <title>Genomic diversity within the haloalkaliphilic genus Thioalkalivibrio.</title>
        <authorList>
            <person name="Ahn A.-C."/>
            <person name="Meier-Kolthoff J."/>
            <person name="Overmars L."/>
            <person name="Richter M."/>
            <person name="Woyke T."/>
            <person name="Sorokin D.Y."/>
            <person name="Muyzer G."/>
        </authorList>
    </citation>
    <scope>NUCLEOTIDE SEQUENCE [LARGE SCALE GENOMIC DNA]</scope>
    <source>
        <strain evidence="1 2">ALJD</strain>
    </source>
</reference>
<protein>
    <submittedName>
        <fullName evidence="1">Uncharacterized protein</fullName>
    </submittedName>
</protein>
<keyword evidence="2" id="KW-1185">Reference proteome</keyword>
<dbReference type="AlphaFoldDB" id="A0A1V3NH82"/>